<dbReference type="Pfam" id="PF07508">
    <property type="entry name" value="Recombinase"/>
    <property type="match status" value="1"/>
</dbReference>
<dbReference type="Gene3D" id="3.40.50.1390">
    <property type="entry name" value="Resolvase, N-terminal catalytic domain"/>
    <property type="match status" value="1"/>
</dbReference>
<gene>
    <name evidence="5" type="ORF">BGK67_25040</name>
</gene>
<keyword evidence="2" id="KW-0233">DNA recombination</keyword>
<dbReference type="SMART" id="SM00857">
    <property type="entry name" value="Resolvase"/>
    <property type="match status" value="1"/>
</dbReference>
<dbReference type="CDD" id="cd00338">
    <property type="entry name" value="Ser_Recombinase"/>
    <property type="match status" value="1"/>
</dbReference>
<evidence type="ECO:0000256" key="1">
    <source>
        <dbReference type="ARBA" id="ARBA00023125"/>
    </source>
</evidence>
<dbReference type="Gene3D" id="3.90.1750.20">
    <property type="entry name" value="Putative Large Serine Recombinase, Chain B, Domain 2"/>
    <property type="match status" value="1"/>
</dbReference>
<dbReference type="SUPFAM" id="SSF53041">
    <property type="entry name" value="Resolvase-like"/>
    <property type="match status" value="1"/>
</dbReference>
<evidence type="ECO:0008006" key="7">
    <source>
        <dbReference type="Google" id="ProtNLM"/>
    </source>
</evidence>
<accession>A0A1E5PX52</accession>
<dbReference type="GO" id="GO:0000150">
    <property type="term" value="F:DNA strand exchange activity"/>
    <property type="evidence" value="ECO:0007669"/>
    <property type="project" value="InterPro"/>
</dbReference>
<dbReference type="InterPro" id="IPR006119">
    <property type="entry name" value="Resolv_N"/>
</dbReference>
<dbReference type="PANTHER" id="PTHR30461">
    <property type="entry name" value="DNA-INVERTASE FROM LAMBDOID PROPHAGE"/>
    <property type="match status" value="1"/>
</dbReference>
<reference evidence="5 6" key="1">
    <citation type="submission" date="2016-08" db="EMBL/GenBank/DDBJ databases">
        <title>The complete genome of Streptomyces subrutilus 10-1-1.</title>
        <authorList>
            <person name="Chen X."/>
        </authorList>
    </citation>
    <scope>NUCLEOTIDE SEQUENCE [LARGE SCALE GENOMIC DNA]</scope>
    <source>
        <strain evidence="5 6">10-1-1</strain>
    </source>
</reference>
<comment type="caution">
    <text evidence="5">The sequence shown here is derived from an EMBL/GenBank/DDBJ whole genome shotgun (WGS) entry which is preliminary data.</text>
</comment>
<protein>
    <recommendedName>
        <fullName evidence="7">Recombinase family protein</fullName>
    </recommendedName>
</protein>
<evidence type="ECO:0000313" key="6">
    <source>
        <dbReference type="Proteomes" id="UP000095705"/>
    </source>
</evidence>
<keyword evidence="6" id="KW-1185">Reference proteome</keyword>
<keyword evidence="1" id="KW-0238">DNA-binding</keyword>
<dbReference type="InterPro" id="IPR011109">
    <property type="entry name" value="DNA_bind_recombinase_dom"/>
</dbReference>
<dbReference type="EMBL" id="MEHK01000001">
    <property type="protein sequence ID" value="OEJ34164.1"/>
    <property type="molecule type" value="Genomic_DNA"/>
</dbReference>
<dbReference type="PANTHER" id="PTHR30461:SF2">
    <property type="entry name" value="SERINE RECOMBINASE PINE-RELATED"/>
    <property type="match status" value="1"/>
</dbReference>
<dbReference type="InterPro" id="IPR036162">
    <property type="entry name" value="Resolvase-like_N_sf"/>
</dbReference>
<dbReference type="InterPro" id="IPR038109">
    <property type="entry name" value="DNA_bind_recomb_sf"/>
</dbReference>
<proteinExistence type="predicted"/>
<dbReference type="InterPro" id="IPR050639">
    <property type="entry name" value="SSR_resolvase"/>
</dbReference>
<dbReference type="PROSITE" id="PS51737">
    <property type="entry name" value="RECOMBINASE_DNA_BIND"/>
    <property type="match status" value="1"/>
</dbReference>
<feature type="domain" description="Resolvase/invertase-type recombinase catalytic" evidence="3">
    <location>
        <begin position="8"/>
        <end position="158"/>
    </location>
</feature>
<evidence type="ECO:0000259" key="4">
    <source>
        <dbReference type="PROSITE" id="PS51737"/>
    </source>
</evidence>
<sequence length="569" mass="64741">MSPEKPLRALLMSRISVDRGDSKSTSLQRQAEELTGWQESQGHALTHLVVDKAVSGSIDLAERPSLGPWLTEEGLRQWDVMAVTTQDRIGRNDIHFLSFVKEIIDREKQLVVLDDPSFDISTEDGRMIAYIKACQAAKELRKIRERCTNTARWLRNNGCFKGGNTPFAYLPVRIRGGVFGGRLTLVPDPEYAKILKWICEQMREGISPQSIAMQLNAQGVLTWRDRLRELRMRDAAERGEEYTGLEVQGHLWNPNVVANIVRHPSVAGFQAYKHKIHEDENGEPLMCTEFPHLSETEWRTTVVALDARSKPRPIEMPRILVGLGDISLYAGIGSCRNCASPMYLHEATKKLKYRTAVYRNYRCHAAARGVKCDHRAAVKKDEYEDFFEDVLLGSAGDLPEVVKIWTPGEDHTEELERAQRRLAQLETDYADGVYDDDPKAYHRIRTLINGKIVKLDLLPHRPSQYIYRETGRTWGEKWKTMNDLDRRAFLVQVGPRMVVWKEGHNPDHPGLMADLGDMKELVKVAGALEADLQHPALRQHALSNVSKRQFMSMVKDGILDQPRPALRVA</sequence>
<dbReference type="GO" id="GO:0003677">
    <property type="term" value="F:DNA binding"/>
    <property type="evidence" value="ECO:0007669"/>
    <property type="project" value="UniProtKB-KW"/>
</dbReference>
<dbReference type="PROSITE" id="PS51736">
    <property type="entry name" value="RECOMBINASES_3"/>
    <property type="match status" value="1"/>
</dbReference>
<evidence type="ECO:0000256" key="2">
    <source>
        <dbReference type="ARBA" id="ARBA00023172"/>
    </source>
</evidence>
<dbReference type="Proteomes" id="UP000095705">
    <property type="component" value="Unassembled WGS sequence"/>
</dbReference>
<dbReference type="InterPro" id="IPR025827">
    <property type="entry name" value="Zn_ribbon_recom_dom"/>
</dbReference>
<dbReference type="Pfam" id="PF13408">
    <property type="entry name" value="Zn_ribbon_recom"/>
    <property type="match status" value="1"/>
</dbReference>
<dbReference type="Pfam" id="PF00239">
    <property type="entry name" value="Resolvase"/>
    <property type="match status" value="1"/>
</dbReference>
<name>A0A1E5PX52_9ACTN</name>
<evidence type="ECO:0000313" key="5">
    <source>
        <dbReference type="EMBL" id="OEJ34164.1"/>
    </source>
</evidence>
<dbReference type="AlphaFoldDB" id="A0A1E5PX52"/>
<dbReference type="STRING" id="36818.BGK67_25040"/>
<organism evidence="5 6">
    <name type="scientific">Streptomyces subrutilus</name>
    <dbReference type="NCBI Taxonomy" id="36818"/>
    <lineage>
        <taxon>Bacteria</taxon>
        <taxon>Bacillati</taxon>
        <taxon>Actinomycetota</taxon>
        <taxon>Actinomycetes</taxon>
        <taxon>Kitasatosporales</taxon>
        <taxon>Streptomycetaceae</taxon>
        <taxon>Streptomyces</taxon>
    </lineage>
</organism>
<evidence type="ECO:0000259" key="3">
    <source>
        <dbReference type="PROSITE" id="PS51736"/>
    </source>
</evidence>
<feature type="domain" description="Recombinase" evidence="4">
    <location>
        <begin position="166"/>
        <end position="311"/>
    </location>
</feature>